<dbReference type="Pfam" id="PF13449">
    <property type="entry name" value="Phytase-like"/>
    <property type="match status" value="1"/>
</dbReference>
<dbReference type="RefSeq" id="WP_061926876.1">
    <property type="nucleotide sequence ID" value="NZ_CP012669.1"/>
</dbReference>
<dbReference type="PATRIC" id="fig|361183.4.peg.2434"/>
<reference evidence="2 3" key="1">
    <citation type="submission" date="2015-09" db="EMBL/GenBank/DDBJ databases">
        <title>Complete genome sequence of a benzo[a]pyrene-degrading bacterium Altererythrobacter epoxidivorans CGMCC 1.7731T.</title>
        <authorList>
            <person name="Li Z."/>
            <person name="Cheng H."/>
            <person name="Huo Y."/>
            <person name="Xu X."/>
        </authorList>
    </citation>
    <scope>NUCLEOTIDE SEQUENCE [LARGE SCALE GENOMIC DNA]</scope>
    <source>
        <strain evidence="2 3">CGMCC 1.7731</strain>
    </source>
</reference>
<dbReference type="PIRSF" id="PIRSF031900">
    <property type="entry name" value="UCP031900"/>
    <property type="match status" value="1"/>
</dbReference>
<dbReference type="EMBL" id="CP012669">
    <property type="protein sequence ID" value="ALE17752.1"/>
    <property type="molecule type" value="Genomic_DNA"/>
</dbReference>
<evidence type="ECO:0000313" key="3">
    <source>
        <dbReference type="Proteomes" id="UP000057938"/>
    </source>
</evidence>
<gene>
    <name evidence="2" type="ORF">AMC99_02479</name>
</gene>
<evidence type="ECO:0000259" key="1">
    <source>
        <dbReference type="Pfam" id="PF13449"/>
    </source>
</evidence>
<sequence>MKWRLVMIALVALALAPGTFVRTPMGEPDLRPILRMAPLTHEPRSFDGFEIEGVWHLTSPNDLFGGFSGLAAIGDDEFLAVSDKGSWMRFGVPGSGTGAVFGELDRARLGDKRQVDAEAVTLDATSRRVWIAYEGTNTIERSGYDLKGAQRAKPAGMKDWPINGGAETLTRLAGGRFLAIGEGKAGLGEVGYPALLFDGDPVAGAEATSFRFAAPDGFRATDAHALPDGRVVILMRSIKGYLPPRFGAKLAIADPAEIRAGEIWRAEVLATFPASLPSDNFEGLAVQQREGGGLTLWIMSDDNGASFQRTLLYKLRWDPAATRENAMKDG</sequence>
<dbReference type="OrthoDB" id="9798693at2"/>
<name>A0A0M3TAV8_9SPHN</name>
<evidence type="ECO:0000313" key="2">
    <source>
        <dbReference type="EMBL" id="ALE17752.1"/>
    </source>
</evidence>
<dbReference type="AlphaFoldDB" id="A0A0M3TAV8"/>
<keyword evidence="3" id="KW-1185">Reference proteome</keyword>
<accession>A0A0M3TAV8</accession>
<dbReference type="InterPro" id="IPR027372">
    <property type="entry name" value="Phytase-like_dom"/>
</dbReference>
<protein>
    <recommendedName>
        <fullName evidence="1">Phytase-like domain-containing protein</fullName>
    </recommendedName>
</protein>
<proteinExistence type="predicted"/>
<dbReference type="KEGG" id="aep:AMC99_02479"/>
<dbReference type="InterPro" id="IPR014567">
    <property type="entry name" value="UCP031900"/>
</dbReference>
<organism evidence="2 3">
    <name type="scientific">Altererythrobacter epoxidivorans</name>
    <dbReference type="NCBI Taxonomy" id="361183"/>
    <lineage>
        <taxon>Bacteria</taxon>
        <taxon>Pseudomonadati</taxon>
        <taxon>Pseudomonadota</taxon>
        <taxon>Alphaproteobacteria</taxon>
        <taxon>Sphingomonadales</taxon>
        <taxon>Erythrobacteraceae</taxon>
        <taxon>Altererythrobacter</taxon>
    </lineage>
</organism>
<dbReference type="STRING" id="361183.AMC99_02479"/>
<feature type="domain" description="Phytase-like" evidence="1">
    <location>
        <begin position="64"/>
        <end position="304"/>
    </location>
</feature>
<dbReference type="Proteomes" id="UP000057938">
    <property type="component" value="Chromosome"/>
</dbReference>